<sequence length="367" mass="40756">MTTNMSATLSRRRLLGTATCAGLAALPLASRFTLAAEPTKPKELIVRAWGGVWVEALEKGVSKPFRERTGIAVRHDLTEDNELRPKIWAAVDQRRTPPVHVNWDTTTNATKSALRGVAEDLSDLANLKEMLPAARPTGFRGVPLINMYSYVYVLAYRDEAFPNGAPDSWQVLLDPRFKGRIALYDDGIGFQPPAQIAGGGKLEDIPDNMEPCWSFMRKVKAQNPLLGEDPDFTTWFQNGEIDLACTILSNARAARQNGIKVSWTVPKEGAKVDTDSMWVPKGLPENELYWAKRYIDFAMTREAQQVWTGELGLPGLRPGLTPPADLVGDPAYPTRPEDFARLLSVPSPVLVQHEAEWSQKFNEIMQG</sequence>
<keyword evidence="4 6" id="KW-0732">Signal</keyword>
<gene>
    <name evidence="7" type="ORF">U1T56_14620</name>
</gene>
<evidence type="ECO:0000256" key="5">
    <source>
        <dbReference type="ARBA" id="ARBA00022764"/>
    </source>
</evidence>
<reference evidence="7 8" key="1">
    <citation type="submission" date="2024-01" db="EMBL/GenBank/DDBJ databases">
        <title>Multi-omics insights into the function and evolution of sodium benzoate biodegradation pathways in Benzoatithermus flavus gen. nov., sp. nov. from hot spring.</title>
        <authorList>
            <person name="Hu C.-J."/>
            <person name="Li W.-J."/>
        </authorList>
    </citation>
    <scope>NUCLEOTIDE SEQUENCE [LARGE SCALE GENOMIC DNA]</scope>
    <source>
        <strain evidence="7 8">SYSU G07066</strain>
    </source>
</reference>
<comment type="subcellular location">
    <subcellularLocation>
        <location evidence="1">Periplasm</location>
    </subcellularLocation>
</comment>
<evidence type="ECO:0000313" key="8">
    <source>
        <dbReference type="Proteomes" id="UP001375743"/>
    </source>
</evidence>
<dbReference type="Proteomes" id="UP001375743">
    <property type="component" value="Unassembled WGS sequence"/>
</dbReference>
<dbReference type="EMBL" id="JBBLZC010000014">
    <property type="protein sequence ID" value="MEK0084388.1"/>
    <property type="molecule type" value="Genomic_DNA"/>
</dbReference>
<accession>A0ABU8XT64</accession>
<feature type="signal peptide" evidence="6">
    <location>
        <begin position="1"/>
        <end position="35"/>
    </location>
</feature>
<comment type="similarity">
    <text evidence="2">Belongs to the bacterial solute-binding protein 1 family.</text>
</comment>
<keyword evidence="8" id="KW-1185">Reference proteome</keyword>
<dbReference type="PANTHER" id="PTHR30006">
    <property type="entry name" value="THIAMINE-BINDING PERIPLASMIC PROTEIN-RELATED"/>
    <property type="match status" value="1"/>
</dbReference>
<dbReference type="InterPro" id="IPR006311">
    <property type="entry name" value="TAT_signal"/>
</dbReference>
<dbReference type="Gene3D" id="3.40.190.10">
    <property type="entry name" value="Periplasmic binding protein-like II"/>
    <property type="match status" value="2"/>
</dbReference>
<feature type="chain" id="PRO_5047024654" evidence="6">
    <location>
        <begin position="36"/>
        <end position="367"/>
    </location>
</feature>
<organism evidence="7 8">
    <name type="scientific">Benzoatithermus flavus</name>
    <dbReference type="NCBI Taxonomy" id="3108223"/>
    <lineage>
        <taxon>Bacteria</taxon>
        <taxon>Pseudomonadati</taxon>
        <taxon>Pseudomonadota</taxon>
        <taxon>Alphaproteobacteria</taxon>
        <taxon>Geminicoccales</taxon>
        <taxon>Geminicoccaceae</taxon>
        <taxon>Benzoatithermus</taxon>
    </lineage>
</organism>
<dbReference type="PROSITE" id="PS51318">
    <property type="entry name" value="TAT"/>
    <property type="match status" value="1"/>
</dbReference>
<keyword evidence="5" id="KW-0574">Periplasm</keyword>
<evidence type="ECO:0000256" key="4">
    <source>
        <dbReference type="ARBA" id="ARBA00022729"/>
    </source>
</evidence>
<evidence type="ECO:0000256" key="3">
    <source>
        <dbReference type="ARBA" id="ARBA00022448"/>
    </source>
</evidence>
<dbReference type="InterPro" id="IPR006059">
    <property type="entry name" value="SBP"/>
</dbReference>
<evidence type="ECO:0000256" key="6">
    <source>
        <dbReference type="SAM" id="SignalP"/>
    </source>
</evidence>
<dbReference type="Pfam" id="PF13416">
    <property type="entry name" value="SBP_bac_8"/>
    <property type="match status" value="1"/>
</dbReference>
<comment type="caution">
    <text evidence="7">The sequence shown here is derived from an EMBL/GenBank/DDBJ whole genome shotgun (WGS) entry which is preliminary data.</text>
</comment>
<dbReference type="SUPFAM" id="SSF53850">
    <property type="entry name" value="Periplasmic binding protein-like II"/>
    <property type="match status" value="1"/>
</dbReference>
<proteinExistence type="inferred from homology"/>
<name>A0ABU8XT64_9PROT</name>
<protein>
    <submittedName>
        <fullName evidence="7">PotD/PotF family extracellular solute-binding protein</fullName>
    </submittedName>
</protein>
<evidence type="ECO:0000256" key="2">
    <source>
        <dbReference type="ARBA" id="ARBA00008520"/>
    </source>
</evidence>
<evidence type="ECO:0000313" key="7">
    <source>
        <dbReference type="EMBL" id="MEK0084388.1"/>
    </source>
</evidence>
<dbReference type="PANTHER" id="PTHR30006:SF3">
    <property type="entry name" value="THIAMINE-BINDING PERIPLASMIC PROTEIN"/>
    <property type="match status" value="1"/>
</dbReference>
<evidence type="ECO:0000256" key="1">
    <source>
        <dbReference type="ARBA" id="ARBA00004418"/>
    </source>
</evidence>
<keyword evidence="3" id="KW-0813">Transport</keyword>